<dbReference type="RefSeq" id="WP_381177522.1">
    <property type="nucleotide sequence ID" value="NZ_JBHSFK010000050.1"/>
</dbReference>
<dbReference type="EMBL" id="JBHSFK010000050">
    <property type="protein sequence ID" value="MFC4507053.1"/>
    <property type="molecule type" value="Genomic_DNA"/>
</dbReference>
<feature type="compositionally biased region" description="Basic and acidic residues" evidence="1">
    <location>
        <begin position="1"/>
        <end position="18"/>
    </location>
</feature>
<evidence type="ECO:0000313" key="2">
    <source>
        <dbReference type="EMBL" id="MFC4507053.1"/>
    </source>
</evidence>
<protein>
    <recommendedName>
        <fullName evidence="4">HTH merR-type domain-containing protein</fullName>
    </recommendedName>
</protein>
<keyword evidence="3" id="KW-1185">Reference proteome</keyword>
<evidence type="ECO:0000256" key="1">
    <source>
        <dbReference type="SAM" id="MobiDB-lite"/>
    </source>
</evidence>
<feature type="region of interest" description="Disordered" evidence="1">
    <location>
        <begin position="1"/>
        <end position="20"/>
    </location>
</feature>
<organism evidence="2 3">
    <name type="scientific">Streptomyces vulcanius</name>
    <dbReference type="NCBI Taxonomy" id="1441876"/>
    <lineage>
        <taxon>Bacteria</taxon>
        <taxon>Bacillati</taxon>
        <taxon>Actinomycetota</taxon>
        <taxon>Actinomycetes</taxon>
        <taxon>Kitasatosporales</taxon>
        <taxon>Streptomycetaceae</taxon>
        <taxon>Streptomyces</taxon>
    </lineage>
</organism>
<evidence type="ECO:0008006" key="4">
    <source>
        <dbReference type="Google" id="ProtNLM"/>
    </source>
</evidence>
<reference evidence="3" key="1">
    <citation type="journal article" date="2019" name="Int. J. Syst. Evol. Microbiol.">
        <title>The Global Catalogue of Microorganisms (GCM) 10K type strain sequencing project: providing services to taxonomists for standard genome sequencing and annotation.</title>
        <authorList>
            <consortium name="The Broad Institute Genomics Platform"/>
            <consortium name="The Broad Institute Genome Sequencing Center for Infectious Disease"/>
            <person name="Wu L."/>
            <person name="Ma J."/>
        </authorList>
    </citation>
    <scope>NUCLEOTIDE SEQUENCE [LARGE SCALE GENOMIC DNA]</scope>
    <source>
        <strain evidence="3">CGMCC 4.7177</strain>
    </source>
</reference>
<comment type="caution">
    <text evidence="2">The sequence shown here is derived from an EMBL/GenBank/DDBJ whole genome shotgun (WGS) entry which is preliminary data.</text>
</comment>
<sequence>MEEQVEWHRSEFQGREPELSSVTELAKRAGVQPNTVSSWSSRHASFPRLVMTKRGAVTTKYYATAEFDEYRRIQEEVARQARTGRSTPPRSPATLARERLDALNEQDARLAEEEKELSERLADILRRRHQLDEERGELRRRLEKELATIQKALGTEQP</sequence>
<gene>
    <name evidence="2" type="ORF">ACFPIH_47820</name>
</gene>
<name>A0ABV9B485_9ACTN</name>
<dbReference type="Proteomes" id="UP001595839">
    <property type="component" value="Unassembled WGS sequence"/>
</dbReference>
<evidence type="ECO:0000313" key="3">
    <source>
        <dbReference type="Proteomes" id="UP001595839"/>
    </source>
</evidence>
<accession>A0ABV9B485</accession>
<proteinExistence type="predicted"/>
<feature type="region of interest" description="Disordered" evidence="1">
    <location>
        <begin position="78"/>
        <end position="97"/>
    </location>
</feature>